<dbReference type="OrthoDB" id="2195155at2"/>
<feature type="transmembrane region" description="Helical" evidence="1">
    <location>
        <begin position="246"/>
        <end position="272"/>
    </location>
</feature>
<keyword evidence="4" id="KW-1185">Reference proteome</keyword>
<dbReference type="EMBL" id="CCXS01000001">
    <property type="protein sequence ID" value="CEG23978.1"/>
    <property type="molecule type" value="Genomic_DNA"/>
</dbReference>
<evidence type="ECO:0000313" key="4">
    <source>
        <dbReference type="Proteomes" id="UP000043699"/>
    </source>
</evidence>
<feature type="domain" description="YdbS-like PH" evidence="2">
    <location>
        <begin position="74"/>
        <end position="155"/>
    </location>
</feature>
<dbReference type="PANTHER" id="PTHR34473:SF2">
    <property type="entry name" value="UPF0699 TRANSMEMBRANE PROTEIN YDBT"/>
    <property type="match status" value="1"/>
</dbReference>
<gene>
    <name evidence="3" type="ORF">BN1080_02996</name>
</gene>
<name>A0A098ENV1_9BACL</name>
<dbReference type="InterPro" id="IPR014529">
    <property type="entry name" value="UCP026631"/>
</dbReference>
<evidence type="ECO:0000313" key="3">
    <source>
        <dbReference type="EMBL" id="CEG23978.1"/>
    </source>
</evidence>
<keyword evidence="1" id="KW-0812">Transmembrane</keyword>
<dbReference type="PANTHER" id="PTHR34473">
    <property type="entry name" value="UPF0699 TRANSMEMBRANE PROTEIN YDBS"/>
    <property type="match status" value="1"/>
</dbReference>
<proteinExistence type="predicted"/>
<feature type="domain" description="YdbS-like PH" evidence="2">
    <location>
        <begin position="421"/>
        <end position="500"/>
    </location>
</feature>
<protein>
    <submittedName>
        <fullName evidence="3">Bacterial membrane flanked domain protein</fullName>
    </submittedName>
</protein>
<dbReference type="RefSeq" id="WP_052654653.1">
    <property type="nucleotide sequence ID" value="NZ_CCXS01000001.1"/>
</dbReference>
<evidence type="ECO:0000256" key="1">
    <source>
        <dbReference type="SAM" id="Phobius"/>
    </source>
</evidence>
<feature type="transmembrane region" description="Helical" evidence="1">
    <location>
        <begin position="403"/>
        <end position="420"/>
    </location>
</feature>
<feature type="transmembrane region" description="Helical" evidence="1">
    <location>
        <begin position="21"/>
        <end position="38"/>
    </location>
</feature>
<feature type="transmembrane region" description="Helical" evidence="1">
    <location>
        <begin position="203"/>
        <end position="226"/>
    </location>
</feature>
<sequence>MSETYYKLHPISALINFLKSLKELLIPFLVIFGVNLFRDGGISGMFSNGWQGLIPLIVGGVVLVFTLVGGIIKWKRFVYWFEDGELRIEYGLFVKKKRYIPFDRIQSLNYTEGIFHRPLGLVKVKVETAGSGKTGEAEAELTAISREDADRIEEKMEEAKRGFYRREALIAESDVEGEAAVPEPEVAEKKVLRTHYRMTMKELLILATTSGGIGVVLSAVAVFFSQFSELIPYDAIYEEVMIFLRFGYLIVALAIFMGLLAAWAISVILTILANYQFTIQTDDDHIYLTRGLLEKKKVSVPFKRIQGIKISQNPLREWFGYATVTVESAGGSIGDKDEKIRLFPLAKKETILPILNELFPEMEWRPEMVKAPKRSVHFFYRLDFIWMLPVIGSLGYFFYPYGLLSLIIVPLTVGLGVWQHRTAGYSLTERQLTMEFRGVSKHTFFMMKKRIQAVEISSSYFQRRKGLASAQATIMSGLLGAAARVEHMEREDASRILAWYEPSNQKAEEHEKSQPELSG</sequence>
<accession>A0A098ENV1</accession>
<feature type="transmembrane region" description="Helical" evidence="1">
    <location>
        <begin position="378"/>
        <end position="397"/>
    </location>
</feature>
<dbReference type="InterPro" id="IPR005182">
    <property type="entry name" value="YdbS-like_PH"/>
</dbReference>
<dbReference type="Pfam" id="PF03703">
    <property type="entry name" value="bPH_2"/>
    <property type="match status" value="3"/>
</dbReference>
<feature type="domain" description="YdbS-like PH" evidence="2">
    <location>
        <begin position="276"/>
        <end position="347"/>
    </location>
</feature>
<dbReference type="AlphaFoldDB" id="A0A098ENV1"/>
<dbReference type="Proteomes" id="UP000043699">
    <property type="component" value="Unassembled WGS sequence"/>
</dbReference>
<keyword evidence="1" id="KW-0472">Membrane</keyword>
<dbReference type="STRING" id="1499687.BN1080_02996"/>
<dbReference type="PIRSF" id="PIRSF026631">
    <property type="entry name" value="UCP026631"/>
    <property type="match status" value="1"/>
</dbReference>
<evidence type="ECO:0000259" key="2">
    <source>
        <dbReference type="Pfam" id="PF03703"/>
    </source>
</evidence>
<organism evidence="3 4">
    <name type="scientific">Planococcus massiliensis</name>
    <dbReference type="NCBI Taxonomy" id="1499687"/>
    <lineage>
        <taxon>Bacteria</taxon>
        <taxon>Bacillati</taxon>
        <taxon>Bacillota</taxon>
        <taxon>Bacilli</taxon>
        <taxon>Bacillales</taxon>
        <taxon>Caryophanaceae</taxon>
        <taxon>Planococcus</taxon>
    </lineage>
</organism>
<keyword evidence="1" id="KW-1133">Transmembrane helix</keyword>
<feature type="transmembrane region" description="Helical" evidence="1">
    <location>
        <begin position="50"/>
        <end position="72"/>
    </location>
</feature>
<reference evidence="3 4" key="1">
    <citation type="submission" date="2014-09" db="EMBL/GenBank/DDBJ databases">
        <authorList>
            <person name="Urmite Genomes Urmite Genomes"/>
        </authorList>
    </citation>
    <scope>NUCLEOTIDE SEQUENCE [LARGE SCALE GENOMIC DNA]</scope>
    <source>
        <strain evidence="3 4">ES2</strain>
    </source>
</reference>